<organism evidence="5 6">
    <name type="scientific">Coemansia aciculifera</name>
    <dbReference type="NCBI Taxonomy" id="417176"/>
    <lineage>
        <taxon>Eukaryota</taxon>
        <taxon>Fungi</taxon>
        <taxon>Fungi incertae sedis</taxon>
        <taxon>Zoopagomycota</taxon>
        <taxon>Kickxellomycotina</taxon>
        <taxon>Kickxellomycetes</taxon>
        <taxon>Kickxellales</taxon>
        <taxon>Kickxellaceae</taxon>
        <taxon>Coemansia</taxon>
    </lineage>
</organism>
<dbReference type="InterPro" id="IPR020845">
    <property type="entry name" value="AMP-binding_CS"/>
</dbReference>
<proteinExistence type="inferred from homology"/>
<evidence type="ECO:0000313" key="5">
    <source>
        <dbReference type="EMBL" id="KAJ2861272.1"/>
    </source>
</evidence>
<evidence type="ECO:0008006" key="7">
    <source>
        <dbReference type="Google" id="ProtNLM"/>
    </source>
</evidence>
<dbReference type="InterPro" id="IPR000873">
    <property type="entry name" value="AMP-dep_synth/lig_dom"/>
</dbReference>
<dbReference type="Gene3D" id="3.30.300.30">
    <property type="match status" value="1"/>
</dbReference>
<gene>
    <name evidence="5" type="ORF">GGH94_005006</name>
</gene>
<comment type="similarity">
    <text evidence="1">Belongs to the ATP-dependent AMP-binding enzyme family.</text>
</comment>
<dbReference type="CDD" id="cd05911">
    <property type="entry name" value="Firefly_Luc_like"/>
    <property type="match status" value="1"/>
</dbReference>
<evidence type="ECO:0000259" key="4">
    <source>
        <dbReference type="Pfam" id="PF13193"/>
    </source>
</evidence>
<name>A0A9W8IEQ6_9FUNG</name>
<dbReference type="InterPro" id="IPR025110">
    <property type="entry name" value="AMP-bd_C"/>
</dbReference>
<feature type="domain" description="AMP-dependent synthetase/ligase" evidence="3">
    <location>
        <begin position="34"/>
        <end position="400"/>
    </location>
</feature>
<dbReference type="Pfam" id="PF13193">
    <property type="entry name" value="AMP-binding_C"/>
    <property type="match status" value="1"/>
</dbReference>
<evidence type="ECO:0000313" key="6">
    <source>
        <dbReference type="Proteomes" id="UP001140074"/>
    </source>
</evidence>
<dbReference type="EMBL" id="JANBUY010000234">
    <property type="protein sequence ID" value="KAJ2861272.1"/>
    <property type="molecule type" value="Genomic_DNA"/>
</dbReference>
<keyword evidence="2" id="KW-0436">Ligase</keyword>
<sequence>MIFTSPFPSIAQPPAQDLASFIFDHAETRSAFGANPSLPALTDHATMQSFMDVQRMADRFASGLVNSLGLQRGDMIAVLIPNSAYYPAIVLGALMAGLVCATANPAYTIGETTHVLNLSEAKAVIATEQNLPTVLKAIEDSDTYIMRHRILTIDGRENTVHSVLSDKPYTRIRLATAEQARNTPAFLLLSSGTTGLPKGVLLSHANIASNILQMAIMEAHDPHIAAAERLARQQAHMSCLPFFHSYGLVLVLLLSIAKGHHQIVMAKFDLEQFCILAERHKVVAAQLVPPIIIQLAKNPIVDKYDLSNLMYIGSAAAPLSRETQAEARARLGCCIMQAYGLSETSPASHRARIHGTPEGSIGYLAPSMECMIIGDSGERLGTDELGEICMRGPNVMMGYFKNAQATAQTIDKDGFLHTGDIGRVDDNGFYYIVDRKKELIKYKGYQVAPAELEGLLMDHPAVLDAAVIQAYDRAQETEIPKAFVVVRPSFNSVGIADDIKAWVAERVAHYKALRGGVELVDSIPKSASGKILRRVLRDIEARRLQTAKL</sequence>
<dbReference type="Pfam" id="PF00501">
    <property type="entry name" value="AMP-binding"/>
    <property type="match status" value="1"/>
</dbReference>
<reference evidence="5" key="1">
    <citation type="submission" date="2022-07" db="EMBL/GenBank/DDBJ databases">
        <title>Phylogenomic reconstructions and comparative analyses of Kickxellomycotina fungi.</title>
        <authorList>
            <person name="Reynolds N.K."/>
            <person name="Stajich J.E."/>
            <person name="Barry K."/>
            <person name="Grigoriev I.V."/>
            <person name="Crous P."/>
            <person name="Smith M.E."/>
        </authorList>
    </citation>
    <scope>NUCLEOTIDE SEQUENCE</scope>
    <source>
        <strain evidence="5">RSA 476</strain>
    </source>
</reference>
<evidence type="ECO:0000259" key="3">
    <source>
        <dbReference type="Pfam" id="PF00501"/>
    </source>
</evidence>
<evidence type="ECO:0000256" key="1">
    <source>
        <dbReference type="ARBA" id="ARBA00006432"/>
    </source>
</evidence>
<dbReference type="Proteomes" id="UP001140074">
    <property type="component" value="Unassembled WGS sequence"/>
</dbReference>
<feature type="domain" description="AMP-binding enzyme C-terminal" evidence="4">
    <location>
        <begin position="451"/>
        <end position="530"/>
    </location>
</feature>
<evidence type="ECO:0000256" key="2">
    <source>
        <dbReference type="ARBA" id="ARBA00022598"/>
    </source>
</evidence>
<dbReference type="PANTHER" id="PTHR24096:SF149">
    <property type="entry name" value="AMP-BINDING DOMAIN-CONTAINING PROTEIN-RELATED"/>
    <property type="match status" value="1"/>
</dbReference>
<dbReference type="GO" id="GO:0016405">
    <property type="term" value="F:CoA-ligase activity"/>
    <property type="evidence" value="ECO:0007669"/>
    <property type="project" value="TreeGrafter"/>
</dbReference>
<dbReference type="InterPro" id="IPR042099">
    <property type="entry name" value="ANL_N_sf"/>
</dbReference>
<accession>A0A9W8IEQ6</accession>
<dbReference type="SUPFAM" id="SSF56801">
    <property type="entry name" value="Acetyl-CoA synthetase-like"/>
    <property type="match status" value="1"/>
</dbReference>
<dbReference type="AlphaFoldDB" id="A0A9W8IEQ6"/>
<dbReference type="PROSITE" id="PS00455">
    <property type="entry name" value="AMP_BINDING"/>
    <property type="match status" value="1"/>
</dbReference>
<dbReference type="PANTHER" id="PTHR24096">
    <property type="entry name" value="LONG-CHAIN-FATTY-ACID--COA LIGASE"/>
    <property type="match status" value="1"/>
</dbReference>
<comment type="caution">
    <text evidence="5">The sequence shown here is derived from an EMBL/GenBank/DDBJ whole genome shotgun (WGS) entry which is preliminary data.</text>
</comment>
<keyword evidence="6" id="KW-1185">Reference proteome</keyword>
<dbReference type="InterPro" id="IPR045851">
    <property type="entry name" value="AMP-bd_C_sf"/>
</dbReference>
<dbReference type="Gene3D" id="3.40.50.12780">
    <property type="entry name" value="N-terminal domain of ligase-like"/>
    <property type="match status" value="1"/>
</dbReference>
<protein>
    <recommendedName>
        <fullName evidence="7">Acetyl-CoA synthetase-like protein</fullName>
    </recommendedName>
</protein>